<protein>
    <recommendedName>
        <fullName evidence="6">L-aspartate dehydrogenase</fullName>
        <ecNumber evidence="6">1.4.1.21</ecNumber>
    </recommendedName>
</protein>
<dbReference type="RefSeq" id="WP_382199565.1">
    <property type="nucleotide sequence ID" value="NZ_JBHTBZ010000016.1"/>
</dbReference>
<keyword evidence="10" id="KW-1185">Reference proteome</keyword>
<organism evidence="9 10">
    <name type="scientific">Hydrogenophaga defluvii</name>
    <dbReference type="NCBI Taxonomy" id="249410"/>
    <lineage>
        <taxon>Bacteria</taxon>
        <taxon>Pseudomonadati</taxon>
        <taxon>Pseudomonadota</taxon>
        <taxon>Betaproteobacteria</taxon>
        <taxon>Burkholderiales</taxon>
        <taxon>Comamonadaceae</taxon>
        <taxon>Hydrogenophaga</taxon>
    </lineage>
</organism>
<gene>
    <name evidence="6" type="primary">nadX</name>
    <name evidence="9" type="ORF">ACFQU0_07545</name>
</gene>
<feature type="binding site" evidence="6">
    <location>
        <position position="198"/>
    </location>
    <ligand>
        <name>NAD(+)</name>
        <dbReference type="ChEBI" id="CHEBI:57540"/>
    </ligand>
</feature>
<dbReference type="PANTHER" id="PTHR31873:SF6">
    <property type="entry name" value="ASPARTATE DEHYDROGENASE DOMAIN-CONTAINING PROTEIN"/>
    <property type="match status" value="1"/>
</dbReference>
<reference evidence="10" key="1">
    <citation type="journal article" date="2019" name="Int. J. Syst. Evol. Microbiol.">
        <title>The Global Catalogue of Microorganisms (GCM) 10K type strain sequencing project: providing services to taxonomists for standard genome sequencing and annotation.</title>
        <authorList>
            <consortium name="The Broad Institute Genomics Platform"/>
            <consortium name="The Broad Institute Genome Sequencing Center for Infectious Disease"/>
            <person name="Wu L."/>
            <person name="Ma J."/>
        </authorList>
    </citation>
    <scope>NUCLEOTIDE SEQUENCE [LARGE SCALE GENOMIC DNA]</scope>
    <source>
        <strain evidence="10">CCUG 53903</strain>
    </source>
</reference>
<evidence type="ECO:0000256" key="6">
    <source>
        <dbReference type="HAMAP-Rule" id="MF_01265"/>
    </source>
</evidence>
<dbReference type="InterPro" id="IPR036291">
    <property type="entry name" value="NAD(P)-bd_dom_sf"/>
</dbReference>
<dbReference type="PANTHER" id="PTHR31873">
    <property type="entry name" value="L-ASPARTATE DEHYDROGENASE-RELATED"/>
    <property type="match status" value="1"/>
</dbReference>
<evidence type="ECO:0000259" key="8">
    <source>
        <dbReference type="Pfam" id="PF03447"/>
    </source>
</evidence>
<evidence type="ECO:0000256" key="4">
    <source>
        <dbReference type="ARBA" id="ARBA00023002"/>
    </source>
</evidence>
<keyword evidence="4 6" id="KW-0560">Oxidoreductase</keyword>
<evidence type="ECO:0000313" key="9">
    <source>
        <dbReference type="EMBL" id="MFC7460283.1"/>
    </source>
</evidence>
<dbReference type="SUPFAM" id="SSF51735">
    <property type="entry name" value="NAD(P)-binding Rossmann-fold domains"/>
    <property type="match status" value="1"/>
</dbReference>
<sequence length="275" mass="28685">MLAPRRALAPQRVALMGLGAIGQRLVTLLLARPEAFELVAVLVRDTARAASEWPSLAHLLVADTHALLNTRPDVVAECAGHQAVDAHAETVLGSGTDLVLVSVGALADGARLARLEAAARTGDAQLRLVSGAIGGLDWLGAAHSAGLDEVTYRGHKPTRAWLGTAAADTHDLAQLRSATCVFRGSAGEAALRFPRNANVAATVALATLGLEHTRVELWADPEVADNVHEVEASGAAGRLTLRLANRPDPLNPRTSHITAHSVLHALVRRGAAVSL</sequence>
<proteinExistence type="inferred from homology"/>
<dbReference type="GO" id="GO:0033735">
    <property type="term" value="F:aspartate dehydrogenase [NAD(P)+] activity"/>
    <property type="evidence" value="ECO:0007669"/>
    <property type="project" value="UniProtKB-EC"/>
</dbReference>
<dbReference type="PIRSF" id="PIRSF005227">
    <property type="entry name" value="Asp_dh_NAD_syn"/>
    <property type="match status" value="1"/>
</dbReference>
<dbReference type="Pfam" id="PF01958">
    <property type="entry name" value="Asp_DH_C"/>
    <property type="match status" value="1"/>
</dbReference>
<dbReference type="EMBL" id="JBHTBZ010000016">
    <property type="protein sequence ID" value="MFC7460283.1"/>
    <property type="molecule type" value="Genomic_DNA"/>
</dbReference>
<comment type="function">
    <text evidence="6">Specifically catalyzes the NAD or NADP-dependent dehydrogenation of L-aspartate to iminoaspartate.</text>
</comment>
<evidence type="ECO:0000256" key="5">
    <source>
        <dbReference type="ARBA" id="ARBA00023027"/>
    </source>
</evidence>
<dbReference type="InterPro" id="IPR020626">
    <property type="entry name" value="Asp_DH_prok"/>
</dbReference>
<evidence type="ECO:0000256" key="3">
    <source>
        <dbReference type="ARBA" id="ARBA00022857"/>
    </source>
</evidence>
<comment type="catalytic activity">
    <reaction evidence="6">
        <text>L-aspartate + NADP(+) + H2O = oxaloacetate + NH4(+) + NADPH + H(+)</text>
        <dbReference type="Rhea" id="RHEA:11784"/>
        <dbReference type="ChEBI" id="CHEBI:15377"/>
        <dbReference type="ChEBI" id="CHEBI:15378"/>
        <dbReference type="ChEBI" id="CHEBI:16452"/>
        <dbReference type="ChEBI" id="CHEBI:28938"/>
        <dbReference type="ChEBI" id="CHEBI:29991"/>
        <dbReference type="ChEBI" id="CHEBI:57783"/>
        <dbReference type="ChEBI" id="CHEBI:58349"/>
        <dbReference type="EC" id="1.4.1.21"/>
    </reaction>
</comment>
<dbReference type="InterPro" id="IPR002811">
    <property type="entry name" value="Asp_DH"/>
</dbReference>
<keyword evidence="2 6" id="KW-0662">Pyridine nucleotide biosynthesis</keyword>
<dbReference type="EC" id="1.4.1.21" evidence="6"/>
<dbReference type="Gene3D" id="3.30.360.10">
    <property type="entry name" value="Dihydrodipicolinate Reductase, domain 2"/>
    <property type="match status" value="1"/>
</dbReference>
<feature type="domain" description="Aspartate/homoserine dehydrogenase NAD-binding" evidence="8">
    <location>
        <begin position="17"/>
        <end position="126"/>
    </location>
</feature>
<dbReference type="Gene3D" id="3.40.50.720">
    <property type="entry name" value="NAD(P)-binding Rossmann-like Domain"/>
    <property type="match status" value="1"/>
</dbReference>
<accession>A0ABW2SA35</accession>
<feature type="active site" evidence="6">
    <location>
        <position position="228"/>
    </location>
</feature>
<comment type="catalytic activity">
    <reaction evidence="6">
        <text>L-aspartate + NAD(+) + H2O = oxaloacetate + NH4(+) + NADH + H(+)</text>
        <dbReference type="Rhea" id="RHEA:11788"/>
        <dbReference type="ChEBI" id="CHEBI:15377"/>
        <dbReference type="ChEBI" id="CHEBI:15378"/>
        <dbReference type="ChEBI" id="CHEBI:16452"/>
        <dbReference type="ChEBI" id="CHEBI:28938"/>
        <dbReference type="ChEBI" id="CHEBI:29991"/>
        <dbReference type="ChEBI" id="CHEBI:57540"/>
        <dbReference type="ChEBI" id="CHEBI:57945"/>
        <dbReference type="EC" id="1.4.1.21"/>
    </reaction>
</comment>
<keyword evidence="5 6" id="KW-0520">NAD</keyword>
<evidence type="ECO:0000313" key="10">
    <source>
        <dbReference type="Proteomes" id="UP001596457"/>
    </source>
</evidence>
<feature type="domain" description="Aspartate dehydrogenase" evidence="7">
    <location>
        <begin position="177"/>
        <end position="263"/>
    </location>
</feature>
<evidence type="ECO:0000256" key="2">
    <source>
        <dbReference type="ARBA" id="ARBA00022642"/>
    </source>
</evidence>
<comment type="miscellaneous">
    <text evidence="6">The iminoaspartate product is unstable in aqueous solution and can decompose to oxaloacetate and ammonia.</text>
</comment>
<dbReference type="SUPFAM" id="SSF55347">
    <property type="entry name" value="Glyceraldehyde-3-phosphate dehydrogenase-like, C-terminal domain"/>
    <property type="match status" value="1"/>
</dbReference>
<evidence type="ECO:0000259" key="7">
    <source>
        <dbReference type="Pfam" id="PF01958"/>
    </source>
</evidence>
<comment type="pathway">
    <text evidence="6">Cofactor biosynthesis; NAD(+) biosynthesis; iminoaspartate from L-aspartate (dehydrogenase route): step 1/1.</text>
</comment>
<dbReference type="Pfam" id="PF03447">
    <property type="entry name" value="NAD_binding_3"/>
    <property type="match status" value="1"/>
</dbReference>
<dbReference type="NCBIfam" id="NF009829">
    <property type="entry name" value="PRK13303.1-4"/>
    <property type="match status" value="1"/>
</dbReference>
<dbReference type="Proteomes" id="UP001596457">
    <property type="component" value="Unassembled WGS sequence"/>
</dbReference>
<dbReference type="InterPro" id="IPR011182">
    <property type="entry name" value="L-Asp_DH"/>
</dbReference>
<dbReference type="NCBIfam" id="NF009828">
    <property type="entry name" value="PRK13303.1-3"/>
    <property type="match status" value="1"/>
</dbReference>
<keyword evidence="3 6" id="KW-0521">NADP</keyword>
<comment type="caution">
    <text evidence="9">The sequence shown here is derived from an EMBL/GenBank/DDBJ whole genome shotgun (WGS) entry which is preliminary data.</text>
</comment>
<comment type="similarity">
    <text evidence="1 6">Belongs to the L-aspartate dehydrogenase family.</text>
</comment>
<name>A0ABW2SA35_9BURK</name>
<evidence type="ECO:0000256" key="1">
    <source>
        <dbReference type="ARBA" id="ARBA00008331"/>
    </source>
</evidence>
<dbReference type="NCBIfam" id="NF009827">
    <property type="entry name" value="PRK13303.1-2"/>
    <property type="match status" value="1"/>
</dbReference>
<dbReference type="HAMAP" id="MF_01265">
    <property type="entry name" value="NadX"/>
    <property type="match status" value="1"/>
</dbReference>
<dbReference type="InterPro" id="IPR005106">
    <property type="entry name" value="Asp/hSer_DH_NAD-bd"/>
</dbReference>
<feature type="binding site" evidence="6">
    <location>
        <position position="132"/>
    </location>
    <ligand>
        <name>NAD(+)</name>
        <dbReference type="ChEBI" id="CHEBI:57540"/>
    </ligand>
</feature>